<dbReference type="GeneID" id="17293845"/>
<dbReference type="Gene3D" id="2.30.30.70">
    <property type="entry name" value="Ribosomal protein L21"/>
    <property type="match status" value="1"/>
</dbReference>
<comment type="similarity">
    <text evidence="1">Belongs to the eukaryotic ribosomal protein eL21 family.</text>
</comment>
<dbReference type="InterPro" id="IPR018259">
    <property type="entry name" value="Ribosomal_eL21_CS"/>
</dbReference>
<keyword evidence="3" id="KW-0687">Ribonucleoprotein</keyword>
<dbReference type="eggNOG" id="KOG1732">
    <property type="taxonomic scope" value="Eukaryota"/>
</dbReference>
<dbReference type="OMA" id="INYGDYV"/>
<proteinExistence type="inferred from homology"/>
<evidence type="ECO:0000256" key="1">
    <source>
        <dbReference type="ARBA" id="ARBA00008427"/>
    </source>
</evidence>
<dbReference type="GO" id="GO:0003735">
    <property type="term" value="F:structural constituent of ribosome"/>
    <property type="evidence" value="ECO:0007669"/>
    <property type="project" value="InterPro"/>
</dbReference>
<dbReference type="PROSITE" id="PS01171">
    <property type="entry name" value="RIBOSOMAL_L21E"/>
    <property type="match status" value="1"/>
</dbReference>
<dbReference type="KEGG" id="gtt:GUITHDRAFT_155054"/>
<dbReference type="PANTHER" id="PTHR20981">
    <property type="entry name" value="60S RIBOSOMAL PROTEIN L21"/>
    <property type="match status" value="1"/>
</dbReference>
<dbReference type="Proteomes" id="UP000011087">
    <property type="component" value="Unassembled WGS sequence"/>
</dbReference>
<dbReference type="InterPro" id="IPR001147">
    <property type="entry name" value="Ribosomal_eL21"/>
</dbReference>
<dbReference type="AlphaFoldDB" id="L1IMP2"/>
<evidence type="ECO:0000313" key="4">
    <source>
        <dbReference type="EMBL" id="EKX37159.1"/>
    </source>
</evidence>
<dbReference type="FunFam" id="2.30.30.70:FF:000001">
    <property type="entry name" value="60S ribosomal protein L21"/>
    <property type="match status" value="1"/>
</dbReference>
<evidence type="ECO:0000313" key="6">
    <source>
        <dbReference type="Proteomes" id="UP000011087"/>
    </source>
</evidence>
<name>L1IMP2_GUITC</name>
<reference evidence="6" key="2">
    <citation type="submission" date="2012-11" db="EMBL/GenBank/DDBJ databases">
        <authorList>
            <person name="Kuo A."/>
            <person name="Curtis B.A."/>
            <person name="Tanifuji G."/>
            <person name="Burki F."/>
            <person name="Gruber A."/>
            <person name="Irimia M."/>
            <person name="Maruyama S."/>
            <person name="Arias M.C."/>
            <person name="Ball S.G."/>
            <person name="Gile G.H."/>
            <person name="Hirakawa Y."/>
            <person name="Hopkins J.F."/>
            <person name="Rensing S.A."/>
            <person name="Schmutz J."/>
            <person name="Symeonidi A."/>
            <person name="Elias M."/>
            <person name="Eveleigh R.J."/>
            <person name="Herman E.K."/>
            <person name="Klute M.J."/>
            <person name="Nakayama T."/>
            <person name="Obornik M."/>
            <person name="Reyes-Prieto A."/>
            <person name="Armbrust E.V."/>
            <person name="Aves S.J."/>
            <person name="Beiko R.G."/>
            <person name="Coutinho P."/>
            <person name="Dacks J.B."/>
            <person name="Durnford D.G."/>
            <person name="Fast N.M."/>
            <person name="Green B.R."/>
            <person name="Grisdale C."/>
            <person name="Hempe F."/>
            <person name="Henrissat B."/>
            <person name="Hoppner M.P."/>
            <person name="Ishida K.-I."/>
            <person name="Kim E."/>
            <person name="Koreny L."/>
            <person name="Kroth P.G."/>
            <person name="Liu Y."/>
            <person name="Malik S.-B."/>
            <person name="Maier U.G."/>
            <person name="McRose D."/>
            <person name="Mock T."/>
            <person name="Neilson J.A."/>
            <person name="Onodera N.T."/>
            <person name="Poole A.M."/>
            <person name="Pritham E.J."/>
            <person name="Richards T.A."/>
            <person name="Rocap G."/>
            <person name="Roy S.W."/>
            <person name="Sarai C."/>
            <person name="Schaack S."/>
            <person name="Shirato S."/>
            <person name="Slamovits C.H."/>
            <person name="Spencer D.F."/>
            <person name="Suzuki S."/>
            <person name="Worden A.Z."/>
            <person name="Zauner S."/>
            <person name="Barry K."/>
            <person name="Bell C."/>
            <person name="Bharti A.K."/>
            <person name="Crow J.A."/>
            <person name="Grimwood J."/>
            <person name="Kramer R."/>
            <person name="Lindquist E."/>
            <person name="Lucas S."/>
            <person name="Salamov A."/>
            <person name="McFadden G.I."/>
            <person name="Lane C.E."/>
            <person name="Keeling P.J."/>
            <person name="Gray M.W."/>
            <person name="Grigoriev I.V."/>
            <person name="Archibald J.M."/>
        </authorList>
    </citation>
    <scope>NUCLEOTIDE SEQUENCE</scope>
    <source>
        <strain evidence="6">CCMP2712</strain>
    </source>
</reference>
<dbReference type="HOGENOM" id="CLU_103610_0_1_1"/>
<dbReference type="OrthoDB" id="1539250at2759"/>
<dbReference type="Pfam" id="PF01157">
    <property type="entry name" value="Ribosomal_L21e"/>
    <property type="match status" value="1"/>
</dbReference>
<keyword evidence="2 4" id="KW-0689">Ribosomal protein</keyword>
<gene>
    <name evidence="4" type="primary">RPL21e</name>
    <name evidence="4" type="ORF">GUITHDRAFT_155054</name>
</gene>
<dbReference type="InterPro" id="IPR036948">
    <property type="entry name" value="Ribosomal_eL21_sf"/>
</dbReference>
<dbReference type="FunFam" id="6.10.250.3260:FF:000002">
    <property type="entry name" value="60S ribosomal protein L21"/>
    <property type="match status" value="1"/>
</dbReference>
<organism evidence="4">
    <name type="scientific">Guillardia theta (strain CCMP2712)</name>
    <name type="common">Cryptophyte</name>
    <dbReference type="NCBI Taxonomy" id="905079"/>
    <lineage>
        <taxon>Eukaryota</taxon>
        <taxon>Cryptophyceae</taxon>
        <taxon>Pyrenomonadales</taxon>
        <taxon>Geminigeraceae</taxon>
        <taxon>Guillardia</taxon>
    </lineage>
</organism>
<dbReference type="GO" id="GO:0006412">
    <property type="term" value="P:translation"/>
    <property type="evidence" value="ECO:0007669"/>
    <property type="project" value="InterPro"/>
</dbReference>
<reference evidence="4 6" key="1">
    <citation type="journal article" date="2012" name="Nature">
        <title>Algal genomes reveal evolutionary mosaicism and the fate of nucleomorphs.</title>
        <authorList>
            <consortium name="DOE Joint Genome Institute"/>
            <person name="Curtis B.A."/>
            <person name="Tanifuji G."/>
            <person name="Burki F."/>
            <person name="Gruber A."/>
            <person name="Irimia M."/>
            <person name="Maruyama S."/>
            <person name="Arias M.C."/>
            <person name="Ball S.G."/>
            <person name="Gile G.H."/>
            <person name="Hirakawa Y."/>
            <person name="Hopkins J.F."/>
            <person name="Kuo A."/>
            <person name="Rensing S.A."/>
            <person name="Schmutz J."/>
            <person name="Symeonidi A."/>
            <person name="Elias M."/>
            <person name="Eveleigh R.J."/>
            <person name="Herman E.K."/>
            <person name="Klute M.J."/>
            <person name="Nakayama T."/>
            <person name="Obornik M."/>
            <person name="Reyes-Prieto A."/>
            <person name="Armbrust E.V."/>
            <person name="Aves S.J."/>
            <person name="Beiko R.G."/>
            <person name="Coutinho P."/>
            <person name="Dacks J.B."/>
            <person name="Durnford D.G."/>
            <person name="Fast N.M."/>
            <person name="Green B.R."/>
            <person name="Grisdale C.J."/>
            <person name="Hempel F."/>
            <person name="Henrissat B."/>
            <person name="Hoppner M.P."/>
            <person name="Ishida K."/>
            <person name="Kim E."/>
            <person name="Koreny L."/>
            <person name="Kroth P.G."/>
            <person name="Liu Y."/>
            <person name="Malik S.B."/>
            <person name="Maier U.G."/>
            <person name="McRose D."/>
            <person name="Mock T."/>
            <person name="Neilson J.A."/>
            <person name="Onodera N.T."/>
            <person name="Poole A.M."/>
            <person name="Pritham E.J."/>
            <person name="Richards T.A."/>
            <person name="Rocap G."/>
            <person name="Roy S.W."/>
            <person name="Sarai C."/>
            <person name="Schaack S."/>
            <person name="Shirato S."/>
            <person name="Slamovits C.H."/>
            <person name="Spencer D.F."/>
            <person name="Suzuki S."/>
            <person name="Worden A.Z."/>
            <person name="Zauner S."/>
            <person name="Barry K."/>
            <person name="Bell C."/>
            <person name="Bharti A.K."/>
            <person name="Crow J.A."/>
            <person name="Grimwood J."/>
            <person name="Kramer R."/>
            <person name="Lindquist E."/>
            <person name="Lucas S."/>
            <person name="Salamov A."/>
            <person name="McFadden G.I."/>
            <person name="Lane C.E."/>
            <person name="Keeling P.J."/>
            <person name="Gray M.W."/>
            <person name="Grigoriev I.V."/>
            <person name="Archibald J.M."/>
        </authorList>
    </citation>
    <scope>NUCLEOTIDE SEQUENCE</scope>
    <source>
        <strain evidence="4 6">CCMP2712</strain>
    </source>
</reference>
<dbReference type="RefSeq" id="XP_005824139.1">
    <property type="nucleotide sequence ID" value="XM_005824082.1"/>
</dbReference>
<dbReference type="EMBL" id="JH993063">
    <property type="protein sequence ID" value="EKX37159.1"/>
    <property type="molecule type" value="Genomic_DNA"/>
</dbReference>
<protein>
    <submittedName>
        <fullName evidence="4">Large subunit ribosomal protein L21e, cytoplasmic</fullName>
    </submittedName>
</protein>
<accession>L1IMP2</accession>
<evidence type="ECO:0000256" key="3">
    <source>
        <dbReference type="ARBA" id="ARBA00023274"/>
    </source>
</evidence>
<dbReference type="Gene3D" id="6.10.250.3260">
    <property type="match status" value="1"/>
</dbReference>
<dbReference type="SUPFAM" id="SSF50104">
    <property type="entry name" value="Translation proteins SH3-like domain"/>
    <property type="match status" value="1"/>
</dbReference>
<sequence>MGCGKARGVRRNTRDMFQKAFGEKGLPSMSTYLTTYKLGDFVDIKVNGAIHKGMPYRYYHGRTGRVWNVTKRALGVMVNKQVKGRVLSKRIHVRIEHVKPSKCQDEFKARVKHNEEVKAKAKRAGKRIEILKRLPKDPKPGYIVKAKKQPVHTMCAVPYELLA</sequence>
<dbReference type="GO" id="GO:1990904">
    <property type="term" value="C:ribonucleoprotein complex"/>
    <property type="evidence" value="ECO:0007669"/>
    <property type="project" value="UniProtKB-KW"/>
</dbReference>
<reference evidence="5" key="3">
    <citation type="submission" date="2016-03" db="UniProtKB">
        <authorList>
            <consortium name="EnsemblProtists"/>
        </authorList>
    </citation>
    <scope>IDENTIFICATION</scope>
</reference>
<dbReference type="STRING" id="905079.L1IMP2"/>
<evidence type="ECO:0000256" key="2">
    <source>
        <dbReference type="ARBA" id="ARBA00022980"/>
    </source>
</evidence>
<keyword evidence="6" id="KW-1185">Reference proteome</keyword>
<dbReference type="InterPro" id="IPR008991">
    <property type="entry name" value="Translation_prot_SH3-like_sf"/>
</dbReference>
<dbReference type="EnsemblProtists" id="EKX37159">
    <property type="protein sequence ID" value="EKX37159"/>
    <property type="gene ID" value="GUITHDRAFT_155054"/>
</dbReference>
<evidence type="ECO:0000313" key="5">
    <source>
        <dbReference type="EnsemblProtists" id="EKX37159"/>
    </source>
</evidence>
<dbReference type="PaxDb" id="55529-EKX37159"/>
<dbReference type="GO" id="GO:0005840">
    <property type="term" value="C:ribosome"/>
    <property type="evidence" value="ECO:0007669"/>
    <property type="project" value="UniProtKB-KW"/>
</dbReference>